<evidence type="ECO:0000313" key="2">
    <source>
        <dbReference type="Proteomes" id="UP001184853"/>
    </source>
</evidence>
<dbReference type="EMBL" id="JAVDQS010000006">
    <property type="protein sequence ID" value="MDR6405690.1"/>
    <property type="molecule type" value="Genomic_DNA"/>
</dbReference>
<protein>
    <submittedName>
        <fullName evidence="1">Uncharacterized protein</fullName>
    </submittedName>
</protein>
<sequence length="245" mass="28045">MKKLIPVDLSRLHPAEFEQLIVRFIEDFSNSTLNTSTDADFKRLYDNIQSHIMMYHFTLNQVQAIEESVKIAEADAVRDRDLQALRNAVKPYRNAKTQAEKDAFFTIRLLLNQYKNVQNVSYKEQTDMLNTLVEKLLSSEYSFHVSALSIVKFANHLSDSNAAFNSVLTGCSYQTSQKMTFDLKALRNILTHDYKQMANYIVTLANVKDDVFYKDVLTILNSGRASFSGIISAKRYGNKKESITI</sequence>
<keyword evidence="2" id="KW-1185">Reference proteome</keyword>
<name>A0ABU1LGK7_9FLAO</name>
<comment type="caution">
    <text evidence="1">The sequence shown here is derived from an EMBL/GenBank/DDBJ whole genome shotgun (WGS) entry which is preliminary data.</text>
</comment>
<accession>A0ABU1LGK7</accession>
<gene>
    <name evidence="1" type="ORF">J2781_002622</name>
</gene>
<organism evidence="1 2">
    <name type="scientific">Chryseobacterium geocarposphaerae</name>
    <dbReference type="NCBI Taxonomy" id="1416776"/>
    <lineage>
        <taxon>Bacteria</taxon>
        <taxon>Pseudomonadati</taxon>
        <taxon>Bacteroidota</taxon>
        <taxon>Flavobacteriia</taxon>
        <taxon>Flavobacteriales</taxon>
        <taxon>Weeksellaceae</taxon>
        <taxon>Chryseobacterium group</taxon>
        <taxon>Chryseobacterium</taxon>
    </lineage>
</organism>
<reference evidence="1 2" key="1">
    <citation type="submission" date="2023-07" db="EMBL/GenBank/DDBJ databases">
        <title>Sorghum-associated microbial communities from plants grown in Nebraska, USA.</title>
        <authorList>
            <person name="Schachtman D."/>
        </authorList>
    </citation>
    <scope>NUCLEOTIDE SEQUENCE [LARGE SCALE GENOMIC DNA]</scope>
    <source>
        <strain evidence="1 2">DS1709</strain>
    </source>
</reference>
<dbReference type="RefSeq" id="WP_115981300.1">
    <property type="nucleotide sequence ID" value="NZ_JAVDQS010000006.1"/>
</dbReference>
<evidence type="ECO:0000313" key="1">
    <source>
        <dbReference type="EMBL" id="MDR6405690.1"/>
    </source>
</evidence>
<dbReference type="InterPro" id="IPR046228">
    <property type="entry name" value="DUF6261"/>
</dbReference>
<dbReference type="Proteomes" id="UP001184853">
    <property type="component" value="Unassembled WGS sequence"/>
</dbReference>
<proteinExistence type="predicted"/>
<dbReference type="Pfam" id="PF19775">
    <property type="entry name" value="DUF6261"/>
    <property type="match status" value="1"/>
</dbReference>